<reference evidence="1" key="1">
    <citation type="submission" date="2020-04" db="EMBL/GenBank/DDBJ databases">
        <title>Deep metagenomics examines the oral microbiome during advanced dental caries in children, revealing novel taxa and co-occurrences with host molecules.</title>
        <authorList>
            <person name="Baker J.L."/>
            <person name="Morton J.T."/>
            <person name="Dinis M."/>
            <person name="Alvarez R."/>
            <person name="Tran N.C."/>
            <person name="Knight R."/>
            <person name="Edlund A."/>
        </authorList>
    </citation>
    <scope>NUCLEOTIDE SEQUENCE</scope>
    <source>
        <strain evidence="1">JCVI_34_bin.1</strain>
    </source>
</reference>
<evidence type="ECO:0000313" key="1">
    <source>
        <dbReference type="EMBL" id="MBF0969862.1"/>
    </source>
</evidence>
<evidence type="ECO:0000313" key="2">
    <source>
        <dbReference type="Proteomes" id="UP000704068"/>
    </source>
</evidence>
<accession>A0A929RXZ9</accession>
<gene>
    <name evidence="1" type="ORF">HXK21_02290</name>
</gene>
<organism evidence="1 2">
    <name type="scientific">Alloprevotella tannerae</name>
    <dbReference type="NCBI Taxonomy" id="76122"/>
    <lineage>
        <taxon>Bacteria</taxon>
        <taxon>Pseudomonadati</taxon>
        <taxon>Bacteroidota</taxon>
        <taxon>Bacteroidia</taxon>
        <taxon>Bacteroidales</taxon>
        <taxon>Prevotellaceae</taxon>
        <taxon>Alloprevotella</taxon>
    </lineage>
</organism>
<name>A0A929RXZ9_9BACT</name>
<proteinExistence type="predicted"/>
<dbReference type="EMBL" id="JABZGR010000003">
    <property type="protein sequence ID" value="MBF0969862.1"/>
    <property type="molecule type" value="Genomic_DNA"/>
</dbReference>
<comment type="caution">
    <text evidence="1">The sequence shown here is derived from an EMBL/GenBank/DDBJ whole genome shotgun (WGS) entry which is preliminary data.</text>
</comment>
<protein>
    <submittedName>
        <fullName evidence="1">Uncharacterized protein</fullName>
    </submittedName>
</protein>
<sequence length="55" mass="6369">MKYLSSFIVIKFICMSAYYQTINPPVKADETDTCLFDFTSQQNVIFISTTIKISY</sequence>
<dbReference type="Proteomes" id="UP000704068">
    <property type="component" value="Unassembled WGS sequence"/>
</dbReference>
<dbReference type="RefSeq" id="WP_303763047.1">
    <property type="nucleotide sequence ID" value="NZ_JABZGR010000003.1"/>
</dbReference>
<dbReference type="AlphaFoldDB" id="A0A929RXZ9"/>